<gene>
    <name evidence="13" type="ORF">VP01_631g3</name>
</gene>
<dbReference type="GO" id="GO:0003723">
    <property type="term" value="F:RNA binding"/>
    <property type="evidence" value="ECO:0007669"/>
    <property type="project" value="UniProtKB-KW"/>
</dbReference>
<dbReference type="FunFam" id="3.40.50.12390:FF:000002">
    <property type="entry name" value="5'-3' exoribonuclease 1"/>
    <property type="match status" value="1"/>
</dbReference>
<dbReference type="Gene3D" id="2.170.260.40">
    <property type="match status" value="1"/>
</dbReference>
<dbReference type="Gene3D" id="2.30.30.750">
    <property type="match status" value="1"/>
</dbReference>
<dbReference type="Proteomes" id="UP000037035">
    <property type="component" value="Unassembled WGS sequence"/>
</dbReference>
<dbReference type="EMBL" id="LAVV01011630">
    <property type="protein sequence ID" value="KNZ47549.1"/>
    <property type="molecule type" value="Genomic_DNA"/>
</dbReference>
<dbReference type="InterPro" id="IPR047007">
    <property type="entry name" value="XRN1_D1_sf"/>
</dbReference>
<sequence length="1335" mass="154371">MGMFRLITISFILIEFFRWMSERYPFVLQLVEENRIPQFDNLYLDMNGIIHHCSHPNEGSAHFRITEEEIYLAIFSYLEHLFSLAKPQKVFFLAVDGVAPRAKMNQQVLFNFILSRSRRFKTAREAQQLLEKAIRNGEKLPDTHGFDSNCITPGTAFMARLSEQLKYFINKKVSEDSAWQNVQVIFSDSRLVQSLQVPGEGEHKIMEYIRLSKAQEDYNPNIRHCVYGLDADLIMLALLSHDPHFCLLREEVKFTSHKSSSKGLENQRFYLLHISLVRDYLDWEFASLRTVPTLDYDLERIIDDFILLCIFVGNDFLPHLPNLHINEGALGLLFDIYKKVLPHAGGYLNESGTLHTERLQLILNELIEFERENFEHVCADSSWIESKRSSHTQSKQMKGNNRLVLSETQRTLLAKIEQFVRSNLHSPNKFDVTLALPACYPAKDRKFLRDLAAELNLCICFDEFNEQDEPLITLAFDSDRSPSPDPTIDAVRDMLEDIQLADATKPEARLTDTQVNKVFNKYNRAAEEREWNESDFDRKQEEKFQKALSNWKSQYYYEKMNLNFADSDEVYKLTYAYTEGLQWVLHYYYDGVASWSWFYPYHYSPMISGRSFPPAFSSLTFCFFSFDLGKPFKPFEQLMGVLPELSSAHVPPAFRPSRCKNSCQLHLCFCIQDLMSNSESPIVDLYPRDFETDLNGKKFDWEAIVKIPFIDQERLLKAMKAHEHKLLDEERRRNEFGFTWQFRHNAQLSVIYPSSLSGFFPDLHNCHSEMTTYDLPTMHGLRLIKGLCKGVLLGKDAVAGFPSLHNLPHTGSLRFHKIKVHQSESKGETIVIEVQNLFEGTKVEDLAKSLLGSRVYVGYPFLREAKVTAISDSLFKYDLDPHFQRFRSTPHDDKGLQNWARNADGIEYELSKRSNQRPQAYGRWRFSERIRSPRFRLCLANYRLESFLSRPPIHASPRQLVDLTLIFIHFSVTSQEQSAKSTADEFPEGCKVFFLGWSLYGAPGQVIGHCNNELNLRLMVFTDSLMNNSFPTDKEENFAYRSKLKAEESSKQYIPSHVLCRRLGIGGLTLSKITSSIMIMENPGSDNKTNIGLSMKFEAKGQKVLGYSQKTESGWEYSCDAVKRKKEREKTRAPGCHRFPEITESLEIRGTEILRARDIFPYNPAARLAELKEWIKSKGVRDFERVPLEADSLDSKTIAQFERITDRFLAERTPTNVKQAIIRNVPRRVILKPSHAEEKLGSQSFELGDRVTMVSDRGTVPMSAKGVVVGINDKLIDVVFDTPFIGGTTLMNRFVSLFFFSLSFFSLFFFVAKMDVNDGLKNLTCFFFWNFLWQM</sequence>
<feature type="domain" description="Xrn1 N-terminal" evidence="8">
    <location>
        <begin position="15"/>
        <end position="251"/>
    </location>
</feature>
<dbReference type="GO" id="GO:0000184">
    <property type="term" value="P:nuclear-transcribed mRNA catabolic process, nonsense-mediated decay"/>
    <property type="evidence" value="ECO:0007669"/>
    <property type="project" value="UniProtKB-KW"/>
</dbReference>
<proteinExistence type="inferred from homology"/>
<protein>
    <recommendedName>
        <fullName evidence="5">5'-3' exoribonuclease 1</fullName>
        <ecNumber evidence="5">3.1.13.-</ecNumber>
    </recommendedName>
</protein>
<evidence type="ECO:0000313" key="14">
    <source>
        <dbReference type="Proteomes" id="UP000037035"/>
    </source>
</evidence>
<dbReference type="Pfam" id="PF18129">
    <property type="entry name" value="SH3_12"/>
    <property type="match status" value="1"/>
</dbReference>
<feature type="domain" description="Exoribonuclease Xrn1 D2/D3" evidence="12">
    <location>
        <begin position="983"/>
        <end position="1221"/>
    </location>
</feature>
<feature type="signal peptide" evidence="7">
    <location>
        <begin position="1"/>
        <end position="22"/>
    </location>
</feature>
<comment type="caution">
    <text evidence="13">The sequence shown here is derived from an EMBL/GenBank/DDBJ whole genome shotgun (WGS) entry which is preliminary data.</text>
</comment>
<dbReference type="Pfam" id="PF17846">
    <property type="entry name" value="XRN_M"/>
    <property type="match status" value="1"/>
</dbReference>
<keyword evidence="7" id="KW-0732">Signal</keyword>
<dbReference type="Pfam" id="PF18332">
    <property type="entry name" value="XRN1_D1"/>
    <property type="match status" value="1"/>
</dbReference>
<dbReference type="Pfam" id="PF03159">
    <property type="entry name" value="XRN_N"/>
    <property type="match status" value="1"/>
</dbReference>
<comment type="subcellular location">
    <subcellularLocation>
        <location evidence="5">Cytoplasm</location>
    </subcellularLocation>
</comment>
<dbReference type="GO" id="GO:0004534">
    <property type="term" value="F:5'-3' RNA exonuclease activity"/>
    <property type="evidence" value="ECO:0007669"/>
    <property type="project" value="TreeGrafter"/>
</dbReference>
<dbReference type="InterPro" id="IPR027073">
    <property type="entry name" value="5_3_exoribonuclease"/>
</dbReference>
<dbReference type="GO" id="GO:0016075">
    <property type="term" value="P:rRNA catabolic process"/>
    <property type="evidence" value="ECO:0007669"/>
    <property type="project" value="TreeGrafter"/>
</dbReference>
<dbReference type="InterPro" id="IPR016494">
    <property type="entry name" value="5_3_exoribonuclease_1"/>
</dbReference>
<dbReference type="CDD" id="cd18673">
    <property type="entry name" value="PIN_XRN1-2-like"/>
    <property type="match status" value="1"/>
</dbReference>
<feature type="domain" description="Xrn1 helical" evidence="9">
    <location>
        <begin position="296"/>
        <end position="737"/>
    </location>
</feature>
<evidence type="ECO:0000259" key="10">
    <source>
        <dbReference type="Pfam" id="PF18129"/>
    </source>
</evidence>
<evidence type="ECO:0000256" key="4">
    <source>
        <dbReference type="ARBA" id="ARBA00038299"/>
    </source>
</evidence>
<dbReference type="InterPro" id="IPR047008">
    <property type="entry name" value="XRN1_SH3_sf"/>
</dbReference>
<keyword evidence="5" id="KW-0866">Nonsense-mediated mRNA decay</keyword>
<feature type="domain" description="5'-3' exoribonuclease 1 SH3-like" evidence="10">
    <location>
        <begin position="1243"/>
        <end position="1307"/>
    </location>
</feature>
<keyword evidence="5" id="KW-0963">Cytoplasm</keyword>
<evidence type="ECO:0000259" key="9">
    <source>
        <dbReference type="Pfam" id="PF17846"/>
    </source>
</evidence>
<dbReference type="PIRSF" id="PIRSF006743">
    <property type="entry name" value="Exonuclease_Xnr1"/>
    <property type="match status" value="1"/>
</dbReference>
<dbReference type="GO" id="GO:0005634">
    <property type="term" value="C:nucleus"/>
    <property type="evidence" value="ECO:0007669"/>
    <property type="project" value="TreeGrafter"/>
</dbReference>
<dbReference type="Gene3D" id="3.40.50.12390">
    <property type="match status" value="1"/>
</dbReference>
<feature type="chain" id="PRO_5005567900" description="5'-3' exoribonuclease 1" evidence="7">
    <location>
        <begin position="23"/>
        <end position="1335"/>
    </location>
</feature>
<dbReference type="VEuPathDB" id="FungiDB:VP01_631g3"/>
<dbReference type="PANTHER" id="PTHR12341:SF7">
    <property type="entry name" value="5'-3' EXORIBONUCLEASE 1"/>
    <property type="match status" value="1"/>
</dbReference>
<dbReference type="InterPro" id="IPR014722">
    <property type="entry name" value="Rib_uL2_dom2"/>
</dbReference>
<dbReference type="STRING" id="27349.A0A0L6UG65"/>
<keyword evidence="2 5" id="KW-0378">Hydrolase</keyword>
<dbReference type="Pfam" id="PF18334">
    <property type="entry name" value="XRN1_D2_D3"/>
    <property type="match status" value="1"/>
</dbReference>
<dbReference type="InterPro" id="IPR041385">
    <property type="entry name" value="SH3_12"/>
</dbReference>
<dbReference type="EC" id="3.1.13.-" evidence="5"/>
<evidence type="ECO:0000256" key="1">
    <source>
        <dbReference type="ARBA" id="ARBA00022722"/>
    </source>
</evidence>
<keyword evidence="5" id="KW-0694">RNA-binding</keyword>
<evidence type="ECO:0000256" key="3">
    <source>
        <dbReference type="ARBA" id="ARBA00022839"/>
    </source>
</evidence>
<dbReference type="InterPro" id="IPR041412">
    <property type="entry name" value="Xrn1_helical"/>
</dbReference>
<comment type="similarity">
    <text evidence="4 5">Belongs to the 5'-3' exonuclease family.</text>
</comment>
<dbReference type="InterPro" id="IPR004859">
    <property type="entry name" value="Xrn1_N"/>
</dbReference>
<keyword evidence="6" id="KW-0472">Membrane</keyword>
<evidence type="ECO:0000259" key="12">
    <source>
        <dbReference type="Pfam" id="PF18334"/>
    </source>
</evidence>
<feature type="domain" description="5'-3' exoribonuclease 1 D1" evidence="11">
    <location>
        <begin position="786"/>
        <end position="913"/>
    </location>
</feature>
<evidence type="ECO:0000256" key="7">
    <source>
        <dbReference type="SAM" id="SignalP"/>
    </source>
</evidence>
<dbReference type="Gene3D" id="2.30.30.30">
    <property type="match status" value="1"/>
</dbReference>
<evidence type="ECO:0000259" key="8">
    <source>
        <dbReference type="Pfam" id="PF03159"/>
    </source>
</evidence>
<dbReference type="Gene3D" id="1.25.40.1050">
    <property type="match status" value="1"/>
</dbReference>
<evidence type="ECO:0000256" key="6">
    <source>
        <dbReference type="SAM" id="Phobius"/>
    </source>
</evidence>
<dbReference type="InterPro" id="IPR041106">
    <property type="entry name" value="XRN1_D2_D3"/>
</dbReference>
<evidence type="ECO:0000313" key="13">
    <source>
        <dbReference type="EMBL" id="KNZ47549.1"/>
    </source>
</evidence>
<evidence type="ECO:0000256" key="5">
    <source>
        <dbReference type="PIRNR" id="PIRNR006743"/>
    </source>
</evidence>
<keyword evidence="6" id="KW-1133">Transmembrane helix</keyword>
<keyword evidence="3 5" id="KW-0269">Exonuclease</keyword>
<feature type="transmembrane region" description="Helical" evidence="6">
    <location>
        <begin position="1294"/>
        <end position="1312"/>
    </location>
</feature>
<keyword evidence="1 5" id="KW-0540">Nuclease</keyword>
<dbReference type="GO" id="GO:0005737">
    <property type="term" value="C:cytoplasm"/>
    <property type="evidence" value="ECO:0007669"/>
    <property type="project" value="UniProtKB-SubCell"/>
</dbReference>
<dbReference type="InterPro" id="IPR040992">
    <property type="entry name" value="XRN1_D1"/>
</dbReference>
<evidence type="ECO:0000256" key="2">
    <source>
        <dbReference type="ARBA" id="ARBA00022801"/>
    </source>
</evidence>
<accession>A0A0L6UG65</accession>
<organism evidence="13 14">
    <name type="scientific">Puccinia sorghi</name>
    <dbReference type="NCBI Taxonomy" id="27349"/>
    <lineage>
        <taxon>Eukaryota</taxon>
        <taxon>Fungi</taxon>
        <taxon>Dikarya</taxon>
        <taxon>Basidiomycota</taxon>
        <taxon>Pucciniomycotina</taxon>
        <taxon>Pucciniomycetes</taxon>
        <taxon>Pucciniales</taxon>
        <taxon>Pucciniaceae</taxon>
        <taxon>Puccinia</taxon>
    </lineage>
</organism>
<reference evidence="13 14" key="1">
    <citation type="submission" date="2015-08" db="EMBL/GenBank/DDBJ databases">
        <title>Next Generation Sequencing and Analysis of the Genome of Puccinia sorghi L Schw, the Causal Agent of Maize Common Rust.</title>
        <authorList>
            <person name="Rochi L."/>
            <person name="Burguener G."/>
            <person name="Darino M."/>
            <person name="Turjanski A."/>
            <person name="Kreff E."/>
            <person name="Dieguez M.J."/>
            <person name="Sacco F."/>
        </authorList>
    </citation>
    <scope>NUCLEOTIDE SEQUENCE [LARGE SCALE GENOMIC DNA]</scope>
    <source>
        <strain evidence="13 14">RO10H11247</strain>
    </source>
</reference>
<dbReference type="PANTHER" id="PTHR12341">
    <property type="entry name" value="5'-&gt;3' EXORIBONUCLEASE"/>
    <property type="match status" value="1"/>
</dbReference>
<keyword evidence="14" id="KW-1185">Reference proteome</keyword>
<name>A0A0L6UG65_9BASI</name>
<comment type="function">
    <text evidence="5">Multifunctional protein that exhibits several independent functions at different levels of the cellular processes. 5'-3' exonuclease component of the nonsense-mediated mRNA decay (NMD) which is a highly conserved mRNA degradation pathway, an RNA surveillance system whose role is to identify and rid cells of mRNA with premature termination codons and thus prevents accumulation of potentially harmful truncated proteins.</text>
</comment>
<dbReference type="OrthoDB" id="372487at2759"/>
<evidence type="ECO:0000259" key="11">
    <source>
        <dbReference type="Pfam" id="PF18332"/>
    </source>
</evidence>
<keyword evidence="6" id="KW-0812">Transmembrane</keyword>